<protein>
    <submittedName>
        <fullName evidence="1">Uncharacterized protein</fullName>
    </submittedName>
</protein>
<feature type="non-terminal residue" evidence="1">
    <location>
        <position position="189"/>
    </location>
</feature>
<gene>
    <name evidence="1" type="ORF">ONB1V03_LOCUS16210</name>
</gene>
<evidence type="ECO:0000313" key="1">
    <source>
        <dbReference type="EMBL" id="CAD7659615.1"/>
    </source>
</evidence>
<dbReference type="EMBL" id="OC932692">
    <property type="protein sequence ID" value="CAD7659615.1"/>
    <property type="molecule type" value="Genomic_DNA"/>
</dbReference>
<dbReference type="EMBL" id="CAJPVJ010017867">
    <property type="protein sequence ID" value="CAG2176777.1"/>
    <property type="molecule type" value="Genomic_DNA"/>
</dbReference>
<sequence length="189" mass="21471">VFTGHTLHIYEDGVEYVRPTVHTITTRYLTPSCIQVFAVFDSLARSLLAVTMILGGLVIGVKAISSDISHVLANRVPAGCRLCKPALTPLVNTCFEKTWRPATKCMTSAYRRWGIPLKGKALWSGPLATPNSRERCCASWESYDCYKHAPLFKCNLHERVDVRIYLSKIIRWQSYTDCRKFGYRSRSHI</sequence>
<evidence type="ECO:0000313" key="2">
    <source>
        <dbReference type="Proteomes" id="UP000728032"/>
    </source>
</evidence>
<dbReference type="AlphaFoldDB" id="A0A7R9QVQ0"/>
<feature type="non-terminal residue" evidence="1">
    <location>
        <position position="1"/>
    </location>
</feature>
<dbReference type="Proteomes" id="UP000728032">
    <property type="component" value="Unassembled WGS sequence"/>
</dbReference>
<name>A0A7R9QVQ0_9ACAR</name>
<accession>A0A7R9QVQ0</accession>
<keyword evidence="2" id="KW-1185">Reference proteome</keyword>
<reference evidence="1" key="1">
    <citation type="submission" date="2020-11" db="EMBL/GenBank/DDBJ databases">
        <authorList>
            <person name="Tran Van P."/>
        </authorList>
    </citation>
    <scope>NUCLEOTIDE SEQUENCE</scope>
</reference>
<organism evidence="1">
    <name type="scientific">Oppiella nova</name>
    <dbReference type="NCBI Taxonomy" id="334625"/>
    <lineage>
        <taxon>Eukaryota</taxon>
        <taxon>Metazoa</taxon>
        <taxon>Ecdysozoa</taxon>
        <taxon>Arthropoda</taxon>
        <taxon>Chelicerata</taxon>
        <taxon>Arachnida</taxon>
        <taxon>Acari</taxon>
        <taxon>Acariformes</taxon>
        <taxon>Sarcoptiformes</taxon>
        <taxon>Oribatida</taxon>
        <taxon>Brachypylina</taxon>
        <taxon>Oppioidea</taxon>
        <taxon>Oppiidae</taxon>
        <taxon>Oppiella</taxon>
    </lineage>
</organism>
<proteinExistence type="predicted"/>